<feature type="region of interest" description="Disordered" evidence="2">
    <location>
        <begin position="778"/>
        <end position="824"/>
    </location>
</feature>
<feature type="coiled-coil region" evidence="1">
    <location>
        <begin position="425"/>
        <end position="452"/>
    </location>
</feature>
<evidence type="ECO:0000313" key="5">
    <source>
        <dbReference type="Proteomes" id="UP001153076"/>
    </source>
</evidence>
<dbReference type="Proteomes" id="UP001153076">
    <property type="component" value="Unassembled WGS sequence"/>
</dbReference>
<feature type="compositionally biased region" description="Low complexity" evidence="2">
    <location>
        <begin position="780"/>
        <end position="789"/>
    </location>
</feature>
<feature type="region of interest" description="Disordered" evidence="2">
    <location>
        <begin position="195"/>
        <end position="220"/>
    </location>
</feature>
<dbReference type="OrthoDB" id="1711843at2759"/>
<dbReference type="GO" id="GO:1900150">
    <property type="term" value="P:regulation of defense response to fungus"/>
    <property type="evidence" value="ECO:0007669"/>
    <property type="project" value="InterPro"/>
</dbReference>
<keyword evidence="5" id="KW-1185">Reference proteome</keyword>
<protein>
    <recommendedName>
        <fullName evidence="3">Probable zinc-ribbon domain-containing protein</fullName>
    </recommendedName>
</protein>
<sequence>MASRSPARSTMGDDIGVDPLLGESALTQFDEGLPKSPMRDRFLNDLGSVPNARTRSRDVSKSAMRERGTGYFDYDGVGKSPARQRNFSKSPIRKNETPGRPTIGDDIGVKSPVRETDLTEFDGGFPKSPMRDRYLSDLRSVPNAPMRPTDVSRSPMRERVQGDFNNDGFGKLPLKRRNVSQSPIRESRVPISVRSRNVSRSPMRERTNATGLDGVDKSPATSMAGNFLKSPMRRGLVSEFDVNAEAEQEKAGVSTSDVDKEANGRKLTLKNSFSSWLTDNECTGESNDSYSGRKTWRDQVGLGVNQINEIRESVHGYDDGMTSEGSINDRVHAINLTKKGLYRDSFKGEDVGRYATSRAAIDQSATQRDGVGVIHGNSKAFVEHGRMSASLSSTTERASNCRPNSRGSYSEPRYSFESLRGPASLQDLEMERAELLRRYKELSEQVGDLDDRRISSSGLYSGADDYSEDKFGRFKARSVQQFGPARGTRKPAYFGNFSGPVCHMEDVYDFHPPLYSDLFSGQLTRGPHPTKQAHQFSKYIPGSVGARFDQDSPTSFVDETHYHHPSCSCPLCYADDWQGEDLPYSLAGRRSANLMDNPRSTHSMNLDRNSQRTYNSRLAYSTPVERKSHLGRHRRRGQLVDLFLSKHLCIPICGGAPFILCKGCFRLLKLPRKLMVKQKNQRRLQCGACSAILSFDLQSKSLNFFSAKQNQEFVEAGSSLIIGLKELSLDDNHNSCDATSTNVGSCDFDAVGNSFQSMDSEASEVPKAQRSSTSLADIAPHLSPSSSHSSKQDQISDNMSANSSQPNSTEMPVKINLVPPPPGSPLRDLLDYSSHFRKLQAGDVANHTGKEKQEIEKDALHESPMQNTAAAFEMEVHFHQGPLTSFSQDEDVPKKEGDVRNNNDRGSSLTGSMSPGRAEVYVNGQYIPQHLVKKAEKFAGTIEPGDYWYDSKAGFWGVMGHHCLGIIPPFIQEFGFPMPANCSGGDTTIHVNGRQLHKKDLNILESRGLPAARNKSYIIDISGTVLDEATKKFVVNLGKLAPTVQRQRRGFGMQVPEQLDDE</sequence>
<evidence type="ECO:0000313" key="4">
    <source>
        <dbReference type="EMBL" id="KAJ8436575.1"/>
    </source>
</evidence>
<reference evidence="4" key="1">
    <citation type="submission" date="2022-04" db="EMBL/GenBank/DDBJ databases">
        <title>Carnegiea gigantea Genome sequencing and assembly v2.</title>
        <authorList>
            <person name="Copetti D."/>
            <person name="Sanderson M.J."/>
            <person name="Burquez A."/>
            <person name="Wojciechowski M.F."/>
        </authorList>
    </citation>
    <scope>NUCLEOTIDE SEQUENCE</scope>
    <source>
        <strain evidence="4">SGP5-SGP5p</strain>
        <tissue evidence="4">Aerial part</tissue>
    </source>
</reference>
<feature type="domain" description="Probable zinc-ribbon" evidence="3">
    <location>
        <begin position="654"/>
        <end position="697"/>
    </location>
</feature>
<feature type="region of interest" description="Disordered" evidence="2">
    <location>
        <begin position="883"/>
        <end position="914"/>
    </location>
</feature>
<dbReference type="EMBL" id="JAKOGI010000338">
    <property type="protein sequence ID" value="KAJ8436575.1"/>
    <property type="molecule type" value="Genomic_DNA"/>
</dbReference>
<feature type="compositionally biased region" description="Polar residues" evidence="2">
    <location>
        <begin position="389"/>
        <end position="408"/>
    </location>
</feature>
<feature type="compositionally biased region" description="Basic and acidic residues" evidence="2">
    <location>
        <begin position="891"/>
        <end position="903"/>
    </location>
</feature>
<evidence type="ECO:0000256" key="2">
    <source>
        <dbReference type="SAM" id="MobiDB-lite"/>
    </source>
</evidence>
<name>A0A9Q1QDC3_9CARY</name>
<dbReference type="InterPro" id="IPR040244">
    <property type="entry name" value="EDR4-like"/>
</dbReference>
<dbReference type="AlphaFoldDB" id="A0A9Q1QDC3"/>
<dbReference type="Pfam" id="PF11331">
    <property type="entry name" value="Zn_ribbon_12"/>
    <property type="match status" value="1"/>
</dbReference>
<keyword evidence="1" id="KW-0175">Coiled coil</keyword>
<feature type="compositionally biased region" description="Polar residues" evidence="2">
    <location>
        <begin position="904"/>
        <end position="913"/>
    </location>
</feature>
<feature type="region of interest" description="Disordered" evidence="2">
    <location>
        <begin position="387"/>
        <end position="415"/>
    </location>
</feature>
<feature type="region of interest" description="Disordered" evidence="2">
    <location>
        <begin position="1"/>
        <end position="110"/>
    </location>
</feature>
<evidence type="ECO:0000256" key="1">
    <source>
        <dbReference type="SAM" id="Coils"/>
    </source>
</evidence>
<organism evidence="4 5">
    <name type="scientific">Carnegiea gigantea</name>
    <dbReference type="NCBI Taxonomy" id="171969"/>
    <lineage>
        <taxon>Eukaryota</taxon>
        <taxon>Viridiplantae</taxon>
        <taxon>Streptophyta</taxon>
        <taxon>Embryophyta</taxon>
        <taxon>Tracheophyta</taxon>
        <taxon>Spermatophyta</taxon>
        <taxon>Magnoliopsida</taxon>
        <taxon>eudicotyledons</taxon>
        <taxon>Gunneridae</taxon>
        <taxon>Pentapetalae</taxon>
        <taxon>Caryophyllales</taxon>
        <taxon>Cactineae</taxon>
        <taxon>Cactaceae</taxon>
        <taxon>Cactoideae</taxon>
        <taxon>Echinocereeae</taxon>
        <taxon>Carnegiea</taxon>
    </lineage>
</organism>
<proteinExistence type="predicted"/>
<dbReference type="InterPro" id="IPR021480">
    <property type="entry name" value="Zinc_ribbon_12"/>
</dbReference>
<dbReference type="PANTHER" id="PTHR31105">
    <property type="entry name" value="EXTRA-LARGE G-PROTEIN-LIKE"/>
    <property type="match status" value="1"/>
</dbReference>
<feature type="compositionally biased region" description="Polar residues" evidence="2">
    <location>
        <begin position="792"/>
        <end position="810"/>
    </location>
</feature>
<dbReference type="PANTHER" id="PTHR31105:SF42">
    <property type="entry name" value="OS02G0258300 PROTEIN"/>
    <property type="match status" value="1"/>
</dbReference>
<gene>
    <name evidence="4" type="ORF">Cgig2_031516</name>
</gene>
<comment type="caution">
    <text evidence="4">The sequence shown here is derived from an EMBL/GenBank/DDBJ whole genome shotgun (WGS) entry which is preliminary data.</text>
</comment>
<evidence type="ECO:0000259" key="3">
    <source>
        <dbReference type="Pfam" id="PF11331"/>
    </source>
</evidence>
<feature type="compositionally biased region" description="Basic and acidic residues" evidence="2">
    <location>
        <begin position="55"/>
        <end position="68"/>
    </location>
</feature>
<accession>A0A9Q1QDC3</accession>